<feature type="transmembrane region" description="Helical" evidence="1">
    <location>
        <begin position="48"/>
        <end position="70"/>
    </location>
</feature>
<keyword evidence="1" id="KW-0472">Membrane</keyword>
<dbReference type="EMBL" id="BAAASJ010000005">
    <property type="protein sequence ID" value="GAA2621504.1"/>
    <property type="molecule type" value="Genomic_DNA"/>
</dbReference>
<accession>A0ABN3QAY2</accession>
<gene>
    <name evidence="2" type="ORF">GCM10010307_05370</name>
</gene>
<comment type="caution">
    <text evidence="2">The sequence shown here is derived from an EMBL/GenBank/DDBJ whole genome shotgun (WGS) entry which is preliminary data.</text>
</comment>
<keyword evidence="3" id="KW-1185">Reference proteome</keyword>
<evidence type="ECO:0000313" key="2">
    <source>
        <dbReference type="EMBL" id="GAA2621504.1"/>
    </source>
</evidence>
<protein>
    <recommendedName>
        <fullName evidence="4">MFS transporter</fullName>
    </recommendedName>
</protein>
<keyword evidence="1" id="KW-0812">Transmembrane</keyword>
<organism evidence="2 3">
    <name type="scientific">Streptomyces vastus</name>
    <dbReference type="NCBI Taxonomy" id="285451"/>
    <lineage>
        <taxon>Bacteria</taxon>
        <taxon>Bacillati</taxon>
        <taxon>Actinomycetota</taxon>
        <taxon>Actinomycetes</taxon>
        <taxon>Kitasatosporales</taxon>
        <taxon>Streptomycetaceae</taxon>
        <taxon>Streptomyces</taxon>
    </lineage>
</organism>
<evidence type="ECO:0000313" key="3">
    <source>
        <dbReference type="Proteomes" id="UP001500151"/>
    </source>
</evidence>
<keyword evidence="1" id="KW-1133">Transmembrane helix</keyword>
<evidence type="ECO:0000256" key="1">
    <source>
        <dbReference type="SAM" id="Phobius"/>
    </source>
</evidence>
<evidence type="ECO:0008006" key="4">
    <source>
        <dbReference type="Google" id="ProtNLM"/>
    </source>
</evidence>
<proteinExistence type="predicted"/>
<dbReference type="Proteomes" id="UP001500151">
    <property type="component" value="Unassembled WGS sequence"/>
</dbReference>
<name>A0ABN3QAY2_9ACTN</name>
<sequence length="100" mass="10025">MSATAPQATSTVTTAIAFFYAIGTAAGGISGPLLFAELTESGVVADTVLAFQIGDTLMCAAGLVAAALTIRAERRSLEDIARPLTATTAMAPGTAVRYGS</sequence>
<reference evidence="2 3" key="1">
    <citation type="journal article" date="2019" name="Int. J. Syst. Evol. Microbiol.">
        <title>The Global Catalogue of Microorganisms (GCM) 10K type strain sequencing project: providing services to taxonomists for standard genome sequencing and annotation.</title>
        <authorList>
            <consortium name="The Broad Institute Genomics Platform"/>
            <consortium name="The Broad Institute Genome Sequencing Center for Infectious Disease"/>
            <person name="Wu L."/>
            <person name="Ma J."/>
        </authorList>
    </citation>
    <scope>NUCLEOTIDE SEQUENCE [LARGE SCALE GENOMIC DNA]</scope>
    <source>
        <strain evidence="2 3">JCM 4524</strain>
    </source>
</reference>
<feature type="transmembrane region" description="Helical" evidence="1">
    <location>
        <begin position="12"/>
        <end position="36"/>
    </location>
</feature>